<name>A0A9J6FDE8_HAELO</name>
<dbReference type="AlphaFoldDB" id="A0A9J6FDE8"/>
<accession>A0A9J6FDE8</accession>
<evidence type="ECO:0000313" key="2">
    <source>
        <dbReference type="Proteomes" id="UP000821853"/>
    </source>
</evidence>
<comment type="caution">
    <text evidence="1">The sequence shown here is derived from an EMBL/GenBank/DDBJ whole genome shotgun (WGS) entry which is preliminary data.</text>
</comment>
<organism evidence="1 2">
    <name type="scientific">Haemaphysalis longicornis</name>
    <name type="common">Bush tick</name>
    <dbReference type="NCBI Taxonomy" id="44386"/>
    <lineage>
        <taxon>Eukaryota</taxon>
        <taxon>Metazoa</taxon>
        <taxon>Ecdysozoa</taxon>
        <taxon>Arthropoda</taxon>
        <taxon>Chelicerata</taxon>
        <taxon>Arachnida</taxon>
        <taxon>Acari</taxon>
        <taxon>Parasitiformes</taxon>
        <taxon>Ixodida</taxon>
        <taxon>Ixodoidea</taxon>
        <taxon>Ixodidae</taxon>
        <taxon>Haemaphysalinae</taxon>
        <taxon>Haemaphysalis</taxon>
    </lineage>
</organism>
<sequence>MNLSHRGLHHKAFQGHLKTKLVQASEACATASEAASAAVVKTIFADLLNPVGNIDVIFGRSWLTRGQSSHIGVGCIIELYSGLVLDHVVFSEHCGVLEKTKAQEESLRGRGRLTQDRIEKIQSCYGYALRSNRNDVPGMKRAVEATLLHMTSTASAPNHSKGPNGDESW</sequence>
<evidence type="ECO:0000313" key="1">
    <source>
        <dbReference type="EMBL" id="KAH9360377.1"/>
    </source>
</evidence>
<reference evidence="1 2" key="1">
    <citation type="journal article" date="2020" name="Cell">
        <title>Large-Scale Comparative Analyses of Tick Genomes Elucidate Their Genetic Diversity and Vector Capacities.</title>
        <authorList>
            <consortium name="Tick Genome and Microbiome Consortium (TIGMIC)"/>
            <person name="Jia N."/>
            <person name="Wang J."/>
            <person name="Shi W."/>
            <person name="Du L."/>
            <person name="Sun Y."/>
            <person name="Zhan W."/>
            <person name="Jiang J.F."/>
            <person name="Wang Q."/>
            <person name="Zhang B."/>
            <person name="Ji P."/>
            <person name="Bell-Sakyi L."/>
            <person name="Cui X.M."/>
            <person name="Yuan T.T."/>
            <person name="Jiang B.G."/>
            <person name="Yang W.F."/>
            <person name="Lam T.T."/>
            <person name="Chang Q.C."/>
            <person name="Ding S.J."/>
            <person name="Wang X.J."/>
            <person name="Zhu J.G."/>
            <person name="Ruan X.D."/>
            <person name="Zhao L."/>
            <person name="Wei J.T."/>
            <person name="Ye R.Z."/>
            <person name="Que T.C."/>
            <person name="Du C.H."/>
            <person name="Zhou Y.H."/>
            <person name="Cheng J.X."/>
            <person name="Dai P.F."/>
            <person name="Guo W.B."/>
            <person name="Han X.H."/>
            <person name="Huang E.J."/>
            <person name="Li L.F."/>
            <person name="Wei W."/>
            <person name="Gao Y.C."/>
            <person name="Liu J.Z."/>
            <person name="Shao H.Z."/>
            <person name="Wang X."/>
            <person name="Wang C.C."/>
            <person name="Yang T.C."/>
            <person name="Huo Q.B."/>
            <person name="Li W."/>
            <person name="Chen H.Y."/>
            <person name="Chen S.E."/>
            <person name="Zhou L.G."/>
            <person name="Ni X.B."/>
            <person name="Tian J.H."/>
            <person name="Sheng Y."/>
            <person name="Liu T."/>
            <person name="Pan Y.S."/>
            <person name="Xia L.Y."/>
            <person name="Li J."/>
            <person name="Zhao F."/>
            <person name="Cao W.C."/>
        </authorList>
    </citation>
    <scope>NUCLEOTIDE SEQUENCE [LARGE SCALE GENOMIC DNA]</scope>
    <source>
        <strain evidence="1">HaeL-2018</strain>
    </source>
</reference>
<dbReference type="EMBL" id="JABSTR010000001">
    <property type="protein sequence ID" value="KAH9360377.1"/>
    <property type="molecule type" value="Genomic_DNA"/>
</dbReference>
<dbReference type="Proteomes" id="UP000821853">
    <property type="component" value="Chromosome 1"/>
</dbReference>
<proteinExistence type="predicted"/>
<keyword evidence="2" id="KW-1185">Reference proteome</keyword>
<dbReference type="VEuPathDB" id="VectorBase:HLOH_043217"/>
<dbReference type="OrthoDB" id="6430905at2759"/>
<protein>
    <submittedName>
        <fullName evidence="1">Uncharacterized protein</fullName>
    </submittedName>
</protein>
<gene>
    <name evidence="1" type="ORF">HPB48_000719</name>
</gene>